<evidence type="ECO:0000259" key="3">
    <source>
        <dbReference type="Pfam" id="PF07727"/>
    </source>
</evidence>
<dbReference type="EMBL" id="LXQA010000548">
    <property type="protein sequence ID" value="MCH79973.1"/>
    <property type="molecule type" value="Genomic_DNA"/>
</dbReference>
<dbReference type="Pfam" id="PF22936">
    <property type="entry name" value="Pol_BBD"/>
    <property type="match status" value="1"/>
</dbReference>
<sequence length="1060" mass="117208">MASIIAVDSTESVTALHVNSSQGYSNGKGGQYNKGKGFNSAQKGVNQVCTHCGKTNHIVDNCFVKHGFPPGYRQKGKNQSSYQGSSQSQVNNASNDSAPTMDSSSSSFGFTQEEFQSIRALLQQSKSTPTVNSVSTSPFVMNSYSSNNNGKHSSLWILDTGATDHISFNLASFTSYQSIIPVPVSLPNGSQISASISGNVVISPSLTLHNVLYIPSFHTHSRETIGTAKLQRGLYVIDTNGATSNCNSVVSDSFELWHLRLGHISNFGIQAIAKQFLFIPFHIINRLPSPLLKSKCPYELLFKSPPILIHLKVFGCLSFATTLQAHRTKFDSRARKAVFLGFKDGTKGYILYDLQSHALFISRNVVFYENYFPFKDTSNSSSCSADSAIPVNNPVDNSYVLDSDHIALPSAQGPAVLDTHSIPTSPISPDPIIIDHDPINFHTDTIQSPIQNGSNSSPVSSTSDPNSTSSIPSLVSQSQPIIPRKSTRVKNVPGYLQDYHCCILPKSLNNVSSLIAYPLSSVLSYKKCSPTYKTFCCSISSQSEPKTYNQASKFDCWKKAMDTEIAALDANQTWNIVDLPLGKIPVGCKWVYKIKYHANGSIERYKARLVAKGYTQCEGVDYFDTFSPVAKITTVRVLLSIAAIKNWHLEQLDVNNAFLHEDLNEEVYMSLPPGYGNSDPNKVCKLNKSLYGLKQASRQWHAKLSSALLSLGYVQSQADYSLYTKHIDHNFTALLVYVDDIVLTGNSIEEIRNVKSFLDTKFRIKDLGQLRYFLGLEIARSTSGIFLNQRKYVLELLEDTGFLGAKPISTPFDPSTKLSSTDGVPLDDPSSFRRLIGRLLYLTNTRPDISFSVQHLSQYVANPFVSHYQAATRILRYLKAVPAKGILFSSSSSLKLHGFADSDWARCPDTRKSVTGYCVLLGNSLISWRSKKQNTVSRSSTEAEYRALASLTCEIQWLSYLFHDFNIQFSQPASLYCDSKSAIYLAHNPTFHERSKYIELDCHVIREKLQSKLIHLFPVPSSSQLADVFTKPLHSPSFCSLLSKLGLCNIHSPTCGEVLA</sequence>
<dbReference type="PANTHER" id="PTHR11439:SF498">
    <property type="entry name" value="DNAK FAMILY PROTEIN"/>
    <property type="match status" value="1"/>
</dbReference>
<keyword evidence="1" id="KW-0378">Hydrolase</keyword>
<feature type="compositionally biased region" description="Low complexity" evidence="2">
    <location>
        <begin position="77"/>
        <end position="89"/>
    </location>
</feature>
<dbReference type="Pfam" id="PF25597">
    <property type="entry name" value="SH3_retrovirus"/>
    <property type="match status" value="1"/>
</dbReference>
<dbReference type="Pfam" id="PF07727">
    <property type="entry name" value="RVT_2"/>
    <property type="match status" value="1"/>
</dbReference>
<feature type="domain" description="GAG-pre-integrase" evidence="4">
    <location>
        <begin position="233"/>
        <end position="284"/>
    </location>
</feature>
<dbReference type="InterPro" id="IPR043502">
    <property type="entry name" value="DNA/RNA_pol_sf"/>
</dbReference>
<keyword evidence="1" id="KW-0064">Aspartyl protease</keyword>
<dbReference type="CDD" id="cd09272">
    <property type="entry name" value="RNase_HI_RT_Ty1"/>
    <property type="match status" value="1"/>
</dbReference>
<evidence type="ECO:0000256" key="1">
    <source>
        <dbReference type="ARBA" id="ARBA00022750"/>
    </source>
</evidence>
<reference evidence="7 8" key="1">
    <citation type="journal article" date="2018" name="Front. Plant Sci.">
        <title>Red Clover (Trifolium pratense) and Zigzag Clover (T. medium) - A Picture of Genomic Similarities and Differences.</title>
        <authorList>
            <person name="Dluhosova J."/>
            <person name="Istvanek J."/>
            <person name="Nedelnik J."/>
            <person name="Repkova J."/>
        </authorList>
    </citation>
    <scope>NUCLEOTIDE SEQUENCE [LARGE SCALE GENOMIC DNA]</scope>
    <source>
        <strain evidence="8">cv. 10/8</strain>
        <tissue evidence="7">Leaf</tissue>
    </source>
</reference>
<evidence type="ECO:0000259" key="5">
    <source>
        <dbReference type="Pfam" id="PF22936"/>
    </source>
</evidence>
<dbReference type="Pfam" id="PF13976">
    <property type="entry name" value="gag_pre-integrs"/>
    <property type="match status" value="1"/>
</dbReference>
<feature type="region of interest" description="Disordered" evidence="2">
    <location>
        <begin position="73"/>
        <end position="108"/>
    </location>
</feature>
<feature type="domain" description="Reverse transcriptase Ty1/copia-type" evidence="3">
    <location>
        <begin position="571"/>
        <end position="812"/>
    </location>
</feature>
<dbReference type="InterPro" id="IPR057670">
    <property type="entry name" value="SH3_retrovirus"/>
</dbReference>
<dbReference type="PANTHER" id="PTHR11439">
    <property type="entry name" value="GAG-POL-RELATED RETROTRANSPOSON"/>
    <property type="match status" value="1"/>
</dbReference>
<dbReference type="AlphaFoldDB" id="A0A392LYD4"/>
<feature type="compositionally biased region" description="Low complexity" evidence="2">
    <location>
        <begin position="454"/>
        <end position="473"/>
    </location>
</feature>
<dbReference type="SUPFAM" id="SSF56672">
    <property type="entry name" value="DNA/RNA polymerases"/>
    <property type="match status" value="1"/>
</dbReference>
<dbReference type="InterPro" id="IPR025724">
    <property type="entry name" value="GAG-pre-integrase_dom"/>
</dbReference>
<keyword evidence="1" id="KW-0645">Protease</keyword>
<proteinExistence type="predicted"/>
<evidence type="ECO:0000259" key="4">
    <source>
        <dbReference type="Pfam" id="PF13976"/>
    </source>
</evidence>
<dbReference type="Proteomes" id="UP000265520">
    <property type="component" value="Unassembled WGS sequence"/>
</dbReference>
<evidence type="ECO:0000256" key="2">
    <source>
        <dbReference type="SAM" id="MobiDB-lite"/>
    </source>
</evidence>
<evidence type="ECO:0000259" key="6">
    <source>
        <dbReference type="Pfam" id="PF25597"/>
    </source>
</evidence>
<dbReference type="GO" id="GO:0004190">
    <property type="term" value="F:aspartic-type endopeptidase activity"/>
    <property type="evidence" value="ECO:0007669"/>
    <property type="project" value="UniProtKB-KW"/>
</dbReference>
<feature type="domain" description="Retroviral polymerase SH3-like" evidence="6">
    <location>
        <begin position="316"/>
        <end position="378"/>
    </location>
</feature>
<organism evidence="7 8">
    <name type="scientific">Trifolium medium</name>
    <dbReference type="NCBI Taxonomy" id="97028"/>
    <lineage>
        <taxon>Eukaryota</taxon>
        <taxon>Viridiplantae</taxon>
        <taxon>Streptophyta</taxon>
        <taxon>Embryophyta</taxon>
        <taxon>Tracheophyta</taxon>
        <taxon>Spermatophyta</taxon>
        <taxon>Magnoliopsida</taxon>
        <taxon>eudicotyledons</taxon>
        <taxon>Gunneridae</taxon>
        <taxon>Pentapetalae</taxon>
        <taxon>rosids</taxon>
        <taxon>fabids</taxon>
        <taxon>Fabales</taxon>
        <taxon>Fabaceae</taxon>
        <taxon>Papilionoideae</taxon>
        <taxon>50 kb inversion clade</taxon>
        <taxon>NPAAA clade</taxon>
        <taxon>Hologalegina</taxon>
        <taxon>IRL clade</taxon>
        <taxon>Trifolieae</taxon>
        <taxon>Trifolium</taxon>
    </lineage>
</organism>
<feature type="region of interest" description="Disordered" evidence="2">
    <location>
        <begin position="444"/>
        <end position="478"/>
    </location>
</feature>
<protein>
    <submittedName>
        <fullName evidence="7">Retrovirus-related Pol polyprotein from transposon TNT 1-94</fullName>
    </submittedName>
</protein>
<dbReference type="InterPro" id="IPR054722">
    <property type="entry name" value="PolX-like_BBD"/>
</dbReference>
<accession>A0A392LYD4</accession>
<feature type="compositionally biased region" description="Polar residues" evidence="2">
    <location>
        <begin position="90"/>
        <end position="108"/>
    </location>
</feature>
<comment type="caution">
    <text evidence="7">The sequence shown here is derived from an EMBL/GenBank/DDBJ whole genome shotgun (WGS) entry which is preliminary data.</text>
</comment>
<feature type="domain" description="Retrovirus-related Pol polyprotein from transposon TNT 1-94-like beta-barrel" evidence="5">
    <location>
        <begin position="156"/>
        <end position="218"/>
    </location>
</feature>
<feature type="compositionally biased region" description="Polar residues" evidence="2">
    <location>
        <begin position="444"/>
        <end position="453"/>
    </location>
</feature>
<dbReference type="InterPro" id="IPR013103">
    <property type="entry name" value="RVT_2"/>
</dbReference>
<name>A0A392LYD4_9FABA</name>
<keyword evidence="8" id="KW-1185">Reference proteome</keyword>
<gene>
    <name evidence="7" type="ORF">A2U01_0000735</name>
</gene>
<evidence type="ECO:0000313" key="7">
    <source>
        <dbReference type="EMBL" id="MCH79973.1"/>
    </source>
</evidence>
<evidence type="ECO:0000313" key="8">
    <source>
        <dbReference type="Proteomes" id="UP000265520"/>
    </source>
</evidence>